<dbReference type="Proteomes" id="UP000694892">
    <property type="component" value="Chromosome 4L"/>
</dbReference>
<accession>A0A974D423</accession>
<protein>
    <submittedName>
        <fullName evidence="2">Uncharacterized protein</fullName>
    </submittedName>
</protein>
<gene>
    <name evidence="2" type="ORF">XELAEV_18023358mg</name>
</gene>
<reference evidence="3" key="1">
    <citation type="journal article" date="2016" name="Nature">
        <title>Genome evolution in the allotetraploid frog Xenopus laevis.</title>
        <authorList>
            <person name="Session A.M."/>
            <person name="Uno Y."/>
            <person name="Kwon T."/>
            <person name="Chapman J.A."/>
            <person name="Toyoda A."/>
            <person name="Takahashi S."/>
            <person name="Fukui A."/>
            <person name="Hikosaka A."/>
            <person name="Suzuki A."/>
            <person name="Kondo M."/>
            <person name="van Heeringen S.J."/>
            <person name="Quigley I."/>
            <person name="Heinz S."/>
            <person name="Ogino H."/>
            <person name="Ochi H."/>
            <person name="Hellsten U."/>
            <person name="Lyons J.B."/>
            <person name="Simakov O."/>
            <person name="Putnam N."/>
            <person name="Stites J."/>
            <person name="Kuroki Y."/>
            <person name="Tanaka T."/>
            <person name="Michiue T."/>
            <person name="Watanabe M."/>
            <person name="Bogdanovic O."/>
            <person name="Lister R."/>
            <person name="Georgiou G."/>
            <person name="Paranjpe S.S."/>
            <person name="van Kruijsbergen I."/>
            <person name="Shu S."/>
            <person name="Carlson J."/>
            <person name="Kinoshita T."/>
            <person name="Ohta Y."/>
            <person name="Mawaribuchi S."/>
            <person name="Jenkins J."/>
            <person name="Grimwood J."/>
            <person name="Schmutz J."/>
            <person name="Mitros T."/>
            <person name="Mozaffari S.V."/>
            <person name="Suzuki Y."/>
            <person name="Haramoto Y."/>
            <person name="Yamamoto T.S."/>
            <person name="Takagi C."/>
            <person name="Heald R."/>
            <person name="Miller K."/>
            <person name="Haudenschild C."/>
            <person name="Kitzman J."/>
            <person name="Nakayama T."/>
            <person name="Izutsu Y."/>
            <person name="Robert J."/>
            <person name="Fortriede J."/>
            <person name="Burns K."/>
            <person name="Lotay V."/>
            <person name="Karimi K."/>
            <person name="Yasuoka Y."/>
            <person name="Dichmann D.S."/>
            <person name="Flajnik M.F."/>
            <person name="Houston D.W."/>
            <person name="Shendure J."/>
            <person name="DuPasquier L."/>
            <person name="Vize P.D."/>
            <person name="Zorn A.M."/>
            <person name="Ito M."/>
            <person name="Marcotte E.M."/>
            <person name="Wallingford J.B."/>
            <person name="Ito Y."/>
            <person name="Asashima M."/>
            <person name="Ueno N."/>
            <person name="Matsuda Y."/>
            <person name="Veenstra G.J."/>
            <person name="Fujiyama A."/>
            <person name="Harland R.M."/>
            <person name="Taira M."/>
            <person name="Rokhsar D.S."/>
        </authorList>
    </citation>
    <scope>NUCLEOTIDE SEQUENCE [LARGE SCALE GENOMIC DNA]</scope>
    <source>
        <strain evidence="3">J</strain>
    </source>
</reference>
<dbReference type="EMBL" id="CM004472">
    <property type="protein sequence ID" value="OCT85194.1"/>
    <property type="molecule type" value="Genomic_DNA"/>
</dbReference>
<feature type="region of interest" description="Disordered" evidence="1">
    <location>
        <begin position="8"/>
        <end position="61"/>
    </location>
</feature>
<organism evidence="2 3">
    <name type="scientific">Xenopus laevis</name>
    <name type="common">African clawed frog</name>
    <dbReference type="NCBI Taxonomy" id="8355"/>
    <lineage>
        <taxon>Eukaryota</taxon>
        <taxon>Metazoa</taxon>
        <taxon>Chordata</taxon>
        <taxon>Craniata</taxon>
        <taxon>Vertebrata</taxon>
        <taxon>Euteleostomi</taxon>
        <taxon>Amphibia</taxon>
        <taxon>Batrachia</taxon>
        <taxon>Anura</taxon>
        <taxon>Pipoidea</taxon>
        <taxon>Pipidae</taxon>
        <taxon>Xenopodinae</taxon>
        <taxon>Xenopus</taxon>
        <taxon>Xenopus</taxon>
    </lineage>
</organism>
<evidence type="ECO:0000313" key="2">
    <source>
        <dbReference type="EMBL" id="OCT85194.1"/>
    </source>
</evidence>
<feature type="compositionally biased region" description="Basic residues" evidence="1">
    <location>
        <begin position="115"/>
        <end position="127"/>
    </location>
</feature>
<feature type="region of interest" description="Disordered" evidence="1">
    <location>
        <begin position="78"/>
        <end position="127"/>
    </location>
</feature>
<evidence type="ECO:0000313" key="3">
    <source>
        <dbReference type="Proteomes" id="UP000694892"/>
    </source>
</evidence>
<evidence type="ECO:0000256" key="1">
    <source>
        <dbReference type="SAM" id="MobiDB-lite"/>
    </source>
</evidence>
<sequence>MLLAYRWVNPEPGPFKASPSSYVTGKPKKKKSRNNEAHSVPAQPSAGSKPPQDFGVKGRNNTASASWCGFITKEQVEQEELPYGKKRRKVLPLPTNKGPKIRARDKGKVQQLPPKKPKMQTKIRKEK</sequence>
<name>A0A974D423_XENLA</name>
<proteinExistence type="predicted"/>
<dbReference type="AlphaFoldDB" id="A0A974D423"/>